<dbReference type="GO" id="GO:0043161">
    <property type="term" value="P:proteasome-mediated ubiquitin-dependent protein catabolic process"/>
    <property type="evidence" value="ECO:0007669"/>
    <property type="project" value="InterPro"/>
</dbReference>
<dbReference type="GO" id="GO:0016579">
    <property type="term" value="P:protein deubiquitination"/>
    <property type="evidence" value="ECO:0007669"/>
    <property type="project" value="InterPro"/>
</dbReference>
<dbReference type="PANTHER" id="PTHR43982:SF1">
    <property type="entry name" value="UBIQUITIN CARBOXYL-TERMINAL HYDROLASE 14"/>
    <property type="match status" value="1"/>
</dbReference>
<dbReference type="GO" id="GO:0061136">
    <property type="term" value="P:regulation of proteasomal protein catabolic process"/>
    <property type="evidence" value="ECO:0007669"/>
    <property type="project" value="TreeGrafter"/>
</dbReference>
<dbReference type="EC" id="3.4.19.12" evidence="6"/>
<sequence>MVKINIKWGKEKYEVDVDPSQPVSVLKSQIYSLTQVPVDRQKIMGFKGGILKDETQWKDVDLVEGKNVMMMGSAAELEKPKEPVKFIEDLPEETQNTIMNDMPTGLANLGNTCYLNSTLQTLKAVPELVKSIQTYKQPSNPSMYASLVKASQVLFNELTKSNLPMSTILFLSTFRRMFPQFAEEKGGHFLQQDAEEAMSQLLTAFSYELAAPGQTLNPNDHDHEKSIINKLFGIETIDTMTCKDNPSEDPTNKIETLLKLACNINIETSYLHEGLKRGLEEEITKKSPTLNREAVYLKKTAISKLPPYLFVQFVRFHWKKDVKESRDSATVGVKAKIIRPVQFPFMLDVQDMCTPELKEKLAVKRKIIEDQFNQSLERKRKPLDDQEMSDVSKPPEKKPDNKSTSATSDVSLDIKPNDTGKYELSAVLTHQGRYADSGHYVAWVKKADNQWYQFNDNIVTLHTDEDIKKLYGGTGDWHMSYILLYKSVNVEEPTAATEESSSSTTTTTTTTK</sequence>
<dbReference type="AlphaFoldDB" id="D3B9R2"/>
<dbReference type="Gene3D" id="3.10.20.90">
    <property type="entry name" value="Phosphatidylinositol 3-kinase Catalytic Subunit, Chain A, domain 1"/>
    <property type="match status" value="1"/>
</dbReference>
<evidence type="ECO:0000256" key="4">
    <source>
        <dbReference type="ARBA" id="ARBA00022801"/>
    </source>
</evidence>
<keyword evidence="2 6" id="KW-0645">Protease</keyword>
<dbReference type="SMART" id="SM00213">
    <property type="entry name" value="UBQ"/>
    <property type="match status" value="1"/>
</dbReference>
<reference evidence="10 11" key="1">
    <citation type="journal article" date="2011" name="Genome Res.">
        <title>Phylogeny-wide analysis of social amoeba genomes highlights ancient origins for complex intercellular communication.</title>
        <authorList>
            <person name="Heidel A.J."/>
            <person name="Lawal H.M."/>
            <person name="Felder M."/>
            <person name="Schilde C."/>
            <person name="Helps N.R."/>
            <person name="Tunggal B."/>
            <person name="Rivero F."/>
            <person name="John U."/>
            <person name="Schleicher M."/>
            <person name="Eichinger L."/>
            <person name="Platzer M."/>
            <person name="Noegel A.A."/>
            <person name="Schaap P."/>
            <person name="Gloeckner G."/>
        </authorList>
    </citation>
    <scope>NUCLEOTIDE SEQUENCE [LARGE SCALE GENOMIC DNA]</scope>
    <source>
        <strain evidence="11">ATCC 26659 / Pp 5 / PN500</strain>
    </source>
</reference>
<dbReference type="InterPro" id="IPR044635">
    <property type="entry name" value="UBP14-like"/>
</dbReference>
<dbReference type="Proteomes" id="UP000001396">
    <property type="component" value="Unassembled WGS sequence"/>
</dbReference>
<evidence type="ECO:0000256" key="1">
    <source>
        <dbReference type="ARBA" id="ARBA00000707"/>
    </source>
</evidence>
<evidence type="ECO:0000256" key="7">
    <source>
        <dbReference type="SAM" id="MobiDB-lite"/>
    </source>
</evidence>
<dbReference type="GO" id="GO:0004843">
    <property type="term" value="F:cysteine-type deubiquitinase activity"/>
    <property type="evidence" value="ECO:0007669"/>
    <property type="project" value="UniProtKB-UniRule"/>
</dbReference>
<protein>
    <recommendedName>
        <fullName evidence="6">Ubiquitin carboxyl-terminal hydrolase</fullName>
        <ecNumber evidence="6">3.4.19.12</ecNumber>
    </recommendedName>
</protein>
<keyword evidence="11" id="KW-1185">Reference proteome</keyword>
<proteinExistence type="inferred from homology"/>
<keyword evidence="3 6" id="KW-0833">Ubl conjugation pathway</keyword>
<organism evidence="10 11">
    <name type="scientific">Heterostelium pallidum (strain ATCC 26659 / Pp 5 / PN500)</name>
    <name type="common">Cellular slime mold</name>
    <name type="synonym">Polysphondylium pallidum</name>
    <dbReference type="NCBI Taxonomy" id="670386"/>
    <lineage>
        <taxon>Eukaryota</taxon>
        <taxon>Amoebozoa</taxon>
        <taxon>Evosea</taxon>
        <taxon>Eumycetozoa</taxon>
        <taxon>Dictyostelia</taxon>
        <taxon>Acytosteliales</taxon>
        <taxon>Acytosteliaceae</taxon>
        <taxon>Heterostelium</taxon>
    </lineage>
</organism>
<dbReference type="PANTHER" id="PTHR43982">
    <property type="entry name" value="UBIQUITIN CARBOXYL-TERMINAL HYDROLASE"/>
    <property type="match status" value="1"/>
</dbReference>
<comment type="similarity">
    <text evidence="6">Belongs to the peptidase C19 family.</text>
</comment>
<feature type="domain" description="Ubiquitin-like" evidence="8">
    <location>
        <begin position="2"/>
        <end position="71"/>
    </location>
</feature>
<dbReference type="RefSeq" id="XP_020434091.1">
    <property type="nucleotide sequence ID" value="XM_020576102.1"/>
</dbReference>
<gene>
    <name evidence="10" type="primary">usp14</name>
    <name evidence="10" type="ORF">PPL_05208</name>
</gene>
<dbReference type="InterPro" id="IPR018200">
    <property type="entry name" value="USP_CS"/>
</dbReference>
<dbReference type="InterPro" id="IPR001394">
    <property type="entry name" value="Peptidase_C19_UCH"/>
</dbReference>
<dbReference type="InterPro" id="IPR000626">
    <property type="entry name" value="Ubiquitin-like_dom"/>
</dbReference>
<dbReference type="OMA" id="FKSDAEY"/>
<evidence type="ECO:0000259" key="9">
    <source>
        <dbReference type="PROSITE" id="PS50235"/>
    </source>
</evidence>
<evidence type="ECO:0000259" key="8">
    <source>
        <dbReference type="PROSITE" id="PS50053"/>
    </source>
</evidence>
<dbReference type="GeneID" id="31360694"/>
<dbReference type="MEROPS" id="C19.A70"/>
<dbReference type="PROSITE" id="PS00973">
    <property type="entry name" value="USP_2"/>
    <property type="match status" value="1"/>
</dbReference>
<comment type="caution">
    <text evidence="10">The sequence shown here is derived from an EMBL/GenBank/DDBJ whole genome shotgun (WGS) entry which is preliminary data.</text>
</comment>
<dbReference type="Gene3D" id="3.90.70.10">
    <property type="entry name" value="Cysteine proteinases"/>
    <property type="match status" value="1"/>
</dbReference>
<dbReference type="SUPFAM" id="SSF54001">
    <property type="entry name" value="Cysteine proteinases"/>
    <property type="match status" value="1"/>
</dbReference>
<feature type="region of interest" description="Disordered" evidence="7">
    <location>
        <begin position="376"/>
        <end position="414"/>
    </location>
</feature>
<dbReference type="EMBL" id="ADBJ01000022">
    <property type="protein sequence ID" value="EFA81974.1"/>
    <property type="molecule type" value="Genomic_DNA"/>
</dbReference>
<dbReference type="PROSITE" id="PS00972">
    <property type="entry name" value="USP_1"/>
    <property type="match status" value="1"/>
</dbReference>
<dbReference type="STRING" id="670386.D3B9R2"/>
<dbReference type="CDD" id="cd16104">
    <property type="entry name" value="Ubl_USP14_like"/>
    <property type="match status" value="1"/>
</dbReference>
<dbReference type="SUPFAM" id="SSF54236">
    <property type="entry name" value="Ubiquitin-like"/>
    <property type="match status" value="1"/>
</dbReference>
<dbReference type="PROSITE" id="PS50053">
    <property type="entry name" value="UBIQUITIN_2"/>
    <property type="match status" value="1"/>
</dbReference>
<dbReference type="CDD" id="cd02657">
    <property type="entry name" value="Peptidase_C19A"/>
    <property type="match status" value="1"/>
</dbReference>
<evidence type="ECO:0000256" key="5">
    <source>
        <dbReference type="ARBA" id="ARBA00022807"/>
    </source>
</evidence>
<dbReference type="InterPro" id="IPR029071">
    <property type="entry name" value="Ubiquitin-like_domsf"/>
</dbReference>
<dbReference type="FunCoup" id="D3B9R2">
    <property type="interactions" value="778"/>
</dbReference>
<dbReference type="Pfam" id="PF00240">
    <property type="entry name" value="ubiquitin"/>
    <property type="match status" value="1"/>
</dbReference>
<comment type="catalytic activity">
    <reaction evidence="1 6">
        <text>Thiol-dependent hydrolysis of ester, thioester, amide, peptide and isopeptide bonds formed by the C-terminal Gly of ubiquitin (a 76-residue protein attached to proteins as an intracellular targeting signal).</text>
        <dbReference type="EC" id="3.4.19.12"/>
    </reaction>
</comment>
<feature type="domain" description="USP" evidence="9">
    <location>
        <begin position="104"/>
        <end position="488"/>
    </location>
</feature>
<evidence type="ECO:0000313" key="10">
    <source>
        <dbReference type="EMBL" id="EFA81974.1"/>
    </source>
</evidence>
<dbReference type="InterPro" id="IPR038765">
    <property type="entry name" value="Papain-like_cys_pep_sf"/>
</dbReference>
<evidence type="ECO:0000256" key="6">
    <source>
        <dbReference type="RuleBase" id="RU366025"/>
    </source>
</evidence>
<name>D3B9R2_HETP5</name>
<evidence type="ECO:0000256" key="2">
    <source>
        <dbReference type="ARBA" id="ARBA00022670"/>
    </source>
</evidence>
<dbReference type="PROSITE" id="PS50235">
    <property type="entry name" value="USP_3"/>
    <property type="match status" value="1"/>
</dbReference>
<accession>D3B9R2</accession>
<dbReference type="InterPro" id="IPR028889">
    <property type="entry name" value="USP"/>
</dbReference>
<evidence type="ECO:0000313" key="11">
    <source>
        <dbReference type="Proteomes" id="UP000001396"/>
    </source>
</evidence>
<dbReference type="InParanoid" id="D3B9R2"/>
<keyword evidence="4 6" id="KW-0378">Hydrolase</keyword>
<evidence type="ECO:0000256" key="3">
    <source>
        <dbReference type="ARBA" id="ARBA00022786"/>
    </source>
</evidence>
<dbReference type="GO" id="GO:0070628">
    <property type="term" value="F:proteasome binding"/>
    <property type="evidence" value="ECO:0007669"/>
    <property type="project" value="TreeGrafter"/>
</dbReference>
<dbReference type="Pfam" id="PF00443">
    <property type="entry name" value="UCH"/>
    <property type="match status" value="1"/>
</dbReference>
<keyword evidence="5 6" id="KW-0788">Thiol protease</keyword>